<dbReference type="Proteomes" id="UP000307943">
    <property type="component" value="Unassembled WGS sequence"/>
</dbReference>
<dbReference type="OrthoDB" id="4213751at2"/>
<dbReference type="InterPro" id="IPR000836">
    <property type="entry name" value="PRTase_dom"/>
</dbReference>
<evidence type="ECO:0000256" key="3">
    <source>
        <dbReference type="ARBA" id="ARBA00023125"/>
    </source>
</evidence>
<dbReference type="RefSeq" id="WP_139605985.1">
    <property type="nucleotide sequence ID" value="NZ_VDCQ01000057.1"/>
</dbReference>
<dbReference type="PANTHER" id="PTHR43864">
    <property type="entry name" value="HYPOXANTHINE/GUANINE PHOSPHORIBOSYLTRANSFERASE"/>
    <property type="match status" value="1"/>
</dbReference>
<organism evidence="8 9">
    <name type="scientific">Paenibacillus hemerocallicola</name>
    <dbReference type="NCBI Taxonomy" id="1172614"/>
    <lineage>
        <taxon>Bacteria</taxon>
        <taxon>Bacillati</taxon>
        <taxon>Bacillota</taxon>
        <taxon>Bacilli</taxon>
        <taxon>Bacillales</taxon>
        <taxon>Paenibacillaceae</taxon>
        <taxon>Paenibacillus</taxon>
    </lineage>
</organism>
<keyword evidence="3" id="KW-0238">DNA-binding</keyword>
<keyword evidence="4" id="KW-0804">Transcription</keyword>
<proteinExistence type="inferred from homology"/>
<comment type="caution">
    <text evidence="8">The sequence shown here is derived from an EMBL/GenBank/DDBJ whole genome shotgun (WGS) entry which is preliminary data.</text>
</comment>
<sequence>MKKLKRSARLVEMTQYLLFRPHTLIPLTVFAERYASAKSSISEDLAIIKEVFEDEGLGDLHTLAGAAGGVKFAPKISEAASLDILKEIRHQLEQPDRVLPGGYLYMSDMLGQPNLVNKIGKMFATAFADKPLDVVMTVETKGIPLAYATASFLNLPVVIVRRDNRVTEGSAVSINYVSGSTKRISTMSLGRRALKEQSNVLIVDDYMRAGGTIQGMVDLLQEFRATVQGVGVFVESAEVDEHLIDDYVSVAKLTSVDPKTKQISVLPGSYYNG</sequence>
<dbReference type="SUPFAM" id="SSF53271">
    <property type="entry name" value="PRTase-like"/>
    <property type="match status" value="1"/>
</dbReference>
<dbReference type="InterPro" id="IPR029057">
    <property type="entry name" value="PRTase-like"/>
</dbReference>
<feature type="domain" description="Phosphoribosyltransferase" evidence="6">
    <location>
        <begin position="112"/>
        <end position="254"/>
    </location>
</feature>
<dbReference type="Gene3D" id="1.10.10.10">
    <property type="entry name" value="Winged helix-like DNA-binding domain superfamily/Winged helix DNA-binding domain"/>
    <property type="match status" value="1"/>
</dbReference>
<keyword evidence="2" id="KW-0805">Transcription regulation</keyword>
<dbReference type="Pfam" id="PF00156">
    <property type="entry name" value="Pribosyltran"/>
    <property type="match status" value="1"/>
</dbReference>
<dbReference type="PANTHER" id="PTHR43864:SF2">
    <property type="entry name" value="PUR OPERON REPRESSOR"/>
    <property type="match status" value="1"/>
</dbReference>
<dbReference type="NCBIfam" id="TIGR01743">
    <property type="entry name" value="purR_Bsub"/>
    <property type="match status" value="1"/>
</dbReference>
<evidence type="ECO:0000259" key="6">
    <source>
        <dbReference type="Pfam" id="PF00156"/>
    </source>
</evidence>
<comment type="subunit">
    <text evidence="1">Homodimer.</text>
</comment>
<evidence type="ECO:0000256" key="5">
    <source>
        <dbReference type="ARBA" id="ARBA00049656"/>
    </source>
</evidence>
<keyword evidence="9" id="KW-1185">Reference proteome</keyword>
<dbReference type="InterPro" id="IPR050118">
    <property type="entry name" value="Pur/Pyrimidine_PRTase"/>
</dbReference>
<dbReference type="GO" id="GO:0045982">
    <property type="term" value="P:negative regulation of purine nucleobase metabolic process"/>
    <property type="evidence" value="ECO:0007669"/>
    <property type="project" value="InterPro"/>
</dbReference>
<dbReference type="Gene3D" id="3.40.50.2020">
    <property type="match status" value="1"/>
</dbReference>
<dbReference type="InterPro" id="IPR036390">
    <property type="entry name" value="WH_DNA-bd_sf"/>
</dbReference>
<evidence type="ECO:0000259" key="7">
    <source>
        <dbReference type="Pfam" id="PF09182"/>
    </source>
</evidence>
<accession>A0A5C4T0C7</accession>
<evidence type="ECO:0000313" key="8">
    <source>
        <dbReference type="EMBL" id="TNJ62558.1"/>
    </source>
</evidence>
<evidence type="ECO:0000313" key="9">
    <source>
        <dbReference type="Proteomes" id="UP000307943"/>
    </source>
</evidence>
<evidence type="ECO:0000256" key="1">
    <source>
        <dbReference type="ARBA" id="ARBA00011738"/>
    </source>
</evidence>
<dbReference type="GO" id="GO:0045892">
    <property type="term" value="P:negative regulation of DNA-templated transcription"/>
    <property type="evidence" value="ECO:0007669"/>
    <property type="project" value="InterPro"/>
</dbReference>
<dbReference type="SUPFAM" id="SSF46785">
    <property type="entry name" value="Winged helix' DNA-binding domain"/>
    <property type="match status" value="1"/>
</dbReference>
<reference evidence="8 9" key="1">
    <citation type="submission" date="2019-05" db="EMBL/GenBank/DDBJ databases">
        <title>We sequenced the genome of Paenibacillus hemerocallicola KCTC 33185 for further insight into its adaptation and study the phylogeny of Paenibacillus.</title>
        <authorList>
            <person name="Narsing Rao M.P."/>
        </authorList>
    </citation>
    <scope>NUCLEOTIDE SEQUENCE [LARGE SCALE GENOMIC DNA]</scope>
    <source>
        <strain evidence="8 9">KCTC 33185</strain>
    </source>
</reference>
<evidence type="ECO:0000256" key="2">
    <source>
        <dbReference type="ARBA" id="ARBA00023015"/>
    </source>
</evidence>
<dbReference type="InterPro" id="IPR015265">
    <property type="entry name" value="PuR_N"/>
</dbReference>
<feature type="domain" description="Bacterial purine repressor N-terminal" evidence="7">
    <location>
        <begin position="5"/>
        <end position="74"/>
    </location>
</feature>
<gene>
    <name evidence="8" type="primary">purR</name>
    <name evidence="8" type="ORF">FE784_30180</name>
</gene>
<protein>
    <submittedName>
        <fullName evidence="8">Pur operon repressor</fullName>
    </submittedName>
</protein>
<dbReference type="Pfam" id="PF09182">
    <property type="entry name" value="PuR_N"/>
    <property type="match status" value="1"/>
</dbReference>
<dbReference type="GO" id="GO:0003677">
    <property type="term" value="F:DNA binding"/>
    <property type="evidence" value="ECO:0007669"/>
    <property type="project" value="UniProtKB-KW"/>
</dbReference>
<comment type="similarity">
    <text evidence="5">Belongs to the purine/pyrimidine phosphoribosyltransferase family. PurR subfamily.</text>
</comment>
<dbReference type="EMBL" id="VDCQ01000057">
    <property type="protein sequence ID" value="TNJ62558.1"/>
    <property type="molecule type" value="Genomic_DNA"/>
</dbReference>
<name>A0A5C4T0C7_9BACL</name>
<dbReference type="AlphaFoldDB" id="A0A5C4T0C7"/>
<dbReference type="InterPro" id="IPR036388">
    <property type="entry name" value="WH-like_DNA-bd_sf"/>
</dbReference>
<dbReference type="CDD" id="cd06223">
    <property type="entry name" value="PRTases_typeI"/>
    <property type="match status" value="1"/>
</dbReference>
<evidence type="ECO:0000256" key="4">
    <source>
        <dbReference type="ARBA" id="ARBA00023163"/>
    </source>
</evidence>
<dbReference type="InterPro" id="IPR010078">
    <property type="entry name" value="PurR_Bsub"/>
</dbReference>